<name>A0ACB8WFQ5_9TELE</name>
<comment type="caution">
    <text evidence="1">The sequence shown here is derived from an EMBL/GenBank/DDBJ whole genome shotgun (WGS) entry which is preliminary data.</text>
</comment>
<reference evidence="1" key="1">
    <citation type="submission" date="2022-04" db="EMBL/GenBank/DDBJ databases">
        <title>Jade perch genome.</title>
        <authorList>
            <person name="Chao B."/>
        </authorList>
    </citation>
    <scope>NUCLEOTIDE SEQUENCE</scope>
    <source>
        <strain evidence="1">CB-2022</strain>
    </source>
</reference>
<organism evidence="1 2">
    <name type="scientific">Scortum barcoo</name>
    <name type="common">barcoo grunter</name>
    <dbReference type="NCBI Taxonomy" id="214431"/>
    <lineage>
        <taxon>Eukaryota</taxon>
        <taxon>Metazoa</taxon>
        <taxon>Chordata</taxon>
        <taxon>Craniata</taxon>
        <taxon>Vertebrata</taxon>
        <taxon>Euteleostomi</taxon>
        <taxon>Actinopterygii</taxon>
        <taxon>Neopterygii</taxon>
        <taxon>Teleostei</taxon>
        <taxon>Neoteleostei</taxon>
        <taxon>Acanthomorphata</taxon>
        <taxon>Eupercaria</taxon>
        <taxon>Centrarchiformes</taxon>
        <taxon>Terapontoidei</taxon>
        <taxon>Terapontidae</taxon>
        <taxon>Scortum</taxon>
    </lineage>
</organism>
<dbReference type="Proteomes" id="UP000831701">
    <property type="component" value="Chromosome 11"/>
</dbReference>
<evidence type="ECO:0000313" key="1">
    <source>
        <dbReference type="EMBL" id="KAI3366097.1"/>
    </source>
</evidence>
<dbReference type="EMBL" id="CM041541">
    <property type="protein sequence ID" value="KAI3366097.1"/>
    <property type="molecule type" value="Genomic_DNA"/>
</dbReference>
<feature type="non-terminal residue" evidence="1">
    <location>
        <position position="127"/>
    </location>
</feature>
<keyword evidence="2" id="KW-1185">Reference proteome</keyword>
<evidence type="ECO:0000313" key="2">
    <source>
        <dbReference type="Proteomes" id="UP000831701"/>
    </source>
</evidence>
<protein>
    <submittedName>
        <fullName evidence="1">Uncharacterized protein</fullName>
    </submittedName>
</protein>
<gene>
    <name evidence="1" type="ORF">L3Q82_009924</name>
</gene>
<sequence>MSSGPPAGPKIESSGGVGRKMARGRTLDEHSWPVLFPSSPASLPVYLPDQTTFPNMKANSESNQRQSPRSTPPLQNIQREQRNQVELFPAPSSPPDAEAAASGTVAPPPMTQRGIISVEPRPGLRRA</sequence>
<accession>A0ACB8WFQ5</accession>
<proteinExistence type="predicted"/>